<evidence type="ECO:0000259" key="4">
    <source>
        <dbReference type="Pfam" id="PF22570"/>
    </source>
</evidence>
<dbReference type="RefSeq" id="WP_117300874.1">
    <property type="nucleotide sequence ID" value="NZ_QVQT02000004.1"/>
</dbReference>
<feature type="compositionally biased region" description="Basic and acidic residues" evidence="1">
    <location>
        <begin position="11"/>
        <end position="22"/>
    </location>
</feature>
<keyword evidence="2" id="KW-1133">Transmembrane helix</keyword>
<accession>A0A372IP07</accession>
<dbReference type="OrthoDB" id="127291at2"/>
<evidence type="ECO:0000313" key="6">
    <source>
        <dbReference type="Proteomes" id="UP000264702"/>
    </source>
</evidence>
<dbReference type="EMBL" id="QVQT01000004">
    <property type="protein sequence ID" value="RFU16471.1"/>
    <property type="molecule type" value="Genomic_DNA"/>
</dbReference>
<keyword evidence="6" id="KW-1185">Reference proteome</keyword>
<gene>
    <name evidence="5" type="ORF">D0Y96_13950</name>
</gene>
<keyword evidence="2" id="KW-0812">Transmembrane</keyword>
<feature type="transmembrane region" description="Helical" evidence="2">
    <location>
        <begin position="79"/>
        <end position="97"/>
    </location>
</feature>
<name>A0A372IP07_9BACT</name>
<organism evidence="5 6">
    <name type="scientific">Paracidobacterium acidisoli</name>
    <dbReference type="NCBI Taxonomy" id="2303751"/>
    <lineage>
        <taxon>Bacteria</taxon>
        <taxon>Pseudomonadati</taxon>
        <taxon>Acidobacteriota</taxon>
        <taxon>Terriglobia</taxon>
        <taxon>Terriglobales</taxon>
        <taxon>Acidobacteriaceae</taxon>
        <taxon>Paracidobacterium</taxon>
    </lineage>
</organism>
<keyword evidence="2" id="KW-0472">Membrane</keyword>
<dbReference type="Proteomes" id="UP000264702">
    <property type="component" value="Unassembled WGS sequence"/>
</dbReference>
<feature type="region of interest" description="Disordered" evidence="1">
    <location>
        <begin position="1"/>
        <end position="22"/>
    </location>
</feature>
<dbReference type="InterPro" id="IPR054331">
    <property type="entry name" value="LiaF_TM"/>
</dbReference>
<feature type="domain" description="DUF4097" evidence="3">
    <location>
        <begin position="169"/>
        <end position="480"/>
    </location>
</feature>
<evidence type="ECO:0000259" key="3">
    <source>
        <dbReference type="Pfam" id="PF13349"/>
    </source>
</evidence>
<feature type="transmembrane region" description="Helical" evidence="2">
    <location>
        <begin position="109"/>
        <end position="126"/>
    </location>
</feature>
<reference evidence="5 6" key="1">
    <citation type="submission" date="2018-08" db="EMBL/GenBank/DDBJ databases">
        <title>Acidipila sp. 4G-K13, an acidobacterium isolated from forest soil.</title>
        <authorList>
            <person name="Gao Z.-H."/>
            <person name="Qiu L.-H."/>
        </authorList>
    </citation>
    <scope>NUCLEOTIDE SEQUENCE [LARGE SCALE GENOMIC DNA]</scope>
    <source>
        <strain evidence="5 6">4G-K13</strain>
    </source>
</reference>
<dbReference type="AlphaFoldDB" id="A0A372IP07"/>
<dbReference type="Pfam" id="PF22570">
    <property type="entry name" value="LiaF-TM"/>
    <property type="match status" value="1"/>
</dbReference>
<protein>
    <submittedName>
        <fullName evidence="5">Uncharacterized protein</fullName>
    </submittedName>
</protein>
<proteinExistence type="predicted"/>
<feature type="compositionally biased region" description="Basic and acidic residues" evidence="1">
    <location>
        <begin position="472"/>
        <end position="484"/>
    </location>
</feature>
<evidence type="ECO:0000256" key="2">
    <source>
        <dbReference type="SAM" id="Phobius"/>
    </source>
</evidence>
<feature type="compositionally biased region" description="Pro residues" evidence="1">
    <location>
        <begin position="490"/>
        <end position="502"/>
    </location>
</feature>
<evidence type="ECO:0000256" key="1">
    <source>
        <dbReference type="SAM" id="MobiDB-lite"/>
    </source>
</evidence>
<comment type="caution">
    <text evidence="5">The sequence shown here is derived from an EMBL/GenBank/DDBJ whole genome shotgun (WGS) entry which is preliminary data.</text>
</comment>
<dbReference type="InterPro" id="IPR025164">
    <property type="entry name" value="Toastrack_DUF4097"/>
</dbReference>
<feature type="region of interest" description="Disordered" evidence="1">
    <location>
        <begin position="452"/>
        <end position="519"/>
    </location>
</feature>
<dbReference type="Pfam" id="PF13349">
    <property type="entry name" value="DUF4097"/>
    <property type="match status" value="1"/>
</dbReference>
<evidence type="ECO:0000313" key="5">
    <source>
        <dbReference type="EMBL" id="RFU16471.1"/>
    </source>
</evidence>
<feature type="domain" description="LiaF transmembrane" evidence="4">
    <location>
        <begin position="49"/>
        <end position="122"/>
    </location>
</feature>
<sequence>MAASPPPFSPRDAKQQARNDERARRAQWKAQKQYWRYWRGYRRPSLIGPCILLAIGIIALLLETGHVHAAVFWGWYARWWPLLLIGIGLLALVEHFLDRNNPYAGRRSFGGIVWLVILLIFLGWASHNGHLIRPWAWQFDNGSDAFSWMGEEHDNDVQMEQVLTAQQSALTIQNPRGDVTITASADNKLHLRAHQMVHSSSDKDAQKMFGEVQPKIETSSQGAVVTIPSQDGARVDLTLEVPAQSSTTVTASDGDVTMEGLQGSVDVTDNRGDIKFDAIGGDVRGHMSHGDFSAHDIGGQAFVDGHGEDITLSRIKGQTAINGDFFGDVHLEQIGSSVHFRSSQTDLEIPHLAGVMTLDRSDLSISQASGPVRVVARSKDIDMTRLSGDLHLEDSNGDINITAAAPMGNIQVQNRTGAVTLTVPDNASFHITGSTSSDQDLQTDFPLKIETSEGHRTVEGQVGQGGPTVEITTDHGSLEIRKGTLDMSSPTPPEPPQPPGPPRHLREPKGTMPPQPAEQ</sequence>
<feature type="transmembrane region" description="Helical" evidence="2">
    <location>
        <begin position="46"/>
        <end position="73"/>
    </location>
</feature>